<protein>
    <submittedName>
        <fullName evidence="1">Uncharacterized protein</fullName>
    </submittedName>
</protein>
<evidence type="ECO:0000313" key="2">
    <source>
        <dbReference type="Proteomes" id="UP000253940"/>
    </source>
</evidence>
<gene>
    <name evidence="1" type="ORF">HYN46_12365</name>
</gene>
<dbReference type="RefSeq" id="WP_114899667.1">
    <property type="nucleotide sequence ID" value="NZ_CP031222.1"/>
</dbReference>
<dbReference type="KEGG" id="mbah:HYN46_12365"/>
<keyword evidence="2" id="KW-1185">Reference proteome</keyword>
<name>A0A345P8F0_9GAMM</name>
<organism evidence="1 2">
    <name type="scientific">Aquirhabdus parva</name>
    <dbReference type="NCBI Taxonomy" id="2283318"/>
    <lineage>
        <taxon>Bacteria</taxon>
        <taxon>Pseudomonadati</taxon>
        <taxon>Pseudomonadota</taxon>
        <taxon>Gammaproteobacteria</taxon>
        <taxon>Moraxellales</taxon>
        <taxon>Moraxellaceae</taxon>
        <taxon>Aquirhabdus</taxon>
    </lineage>
</organism>
<dbReference type="Proteomes" id="UP000253940">
    <property type="component" value="Chromosome"/>
</dbReference>
<sequence length="106" mass="11777">MSTSNPITLKAGLGTLVVLGLWAGSLQVAQAIPQQPSSKYRAESVHDAKWHQAHPKAAVTPPSTKGWIKTLPHRYRIVKSHHQTYYFANKHYYQRSGAGYGIVKLP</sequence>
<reference evidence="1 2" key="1">
    <citation type="submission" date="2018-07" db="EMBL/GenBank/DDBJ databases">
        <title>Genome sequencing of Moraxellaceae gen. HYN0046.</title>
        <authorList>
            <person name="Kim M."/>
            <person name="Yi H."/>
        </authorList>
    </citation>
    <scope>NUCLEOTIDE SEQUENCE [LARGE SCALE GENOMIC DNA]</scope>
    <source>
        <strain evidence="1 2">HYN0046</strain>
    </source>
</reference>
<proteinExistence type="predicted"/>
<dbReference type="AlphaFoldDB" id="A0A345P8F0"/>
<accession>A0A345P8F0</accession>
<dbReference type="EMBL" id="CP031222">
    <property type="protein sequence ID" value="AXI03559.1"/>
    <property type="molecule type" value="Genomic_DNA"/>
</dbReference>
<evidence type="ECO:0000313" key="1">
    <source>
        <dbReference type="EMBL" id="AXI03559.1"/>
    </source>
</evidence>